<reference evidence="2 3" key="1">
    <citation type="submission" date="2017-02" db="EMBL/GenBank/DDBJ databases">
        <title>The new phylogeny of genus Mycobacterium.</title>
        <authorList>
            <person name="Tortoli E."/>
            <person name="Trovato A."/>
            <person name="Cirillo D.M."/>
        </authorList>
    </citation>
    <scope>NUCLEOTIDE SEQUENCE [LARGE SCALE GENOMIC DNA]</scope>
    <source>
        <strain evidence="2 3">DSM 45057</strain>
    </source>
</reference>
<accession>A0A1W9Z8H2</accession>
<gene>
    <name evidence="2" type="ORF">BST12_27945</name>
</gene>
<dbReference type="Proteomes" id="UP000192284">
    <property type="component" value="Unassembled WGS sequence"/>
</dbReference>
<dbReference type="AlphaFoldDB" id="A0A1W9Z8H2"/>
<dbReference type="OrthoDB" id="4668019at2"/>
<feature type="non-terminal residue" evidence="2">
    <location>
        <position position="523"/>
    </location>
</feature>
<dbReference type="RefSeq" id="WP_083116425.1">
    <property type="nucleotide sequence ID" value="NZ_MVHE01000116.1"/>
</dbReference>
<comment type="caution">
    <text evidence="2">The sequence shown here is derived from an EMBL/GenBank/DDBJ whole genome shotgun (WGS) entry which is preliminary data.</text>
</comment>
<name>A0A1W9Z8H2_MYCAN</name>
<protein>
    <submittedName>
        <fullName evidence="2">Transposase</fullName>
    </submittedName>
</protein>
<feature type="region of interest" description="Disordered" evidence="1">
    <location>
        <begin position="367"/>
        <end position="403"/>
    </location>
</feature>
<evidence type="ECO:0000313" key="2">
    <source>
        <dbReference type="EMBL" id="ORA09117.1"/>
    </source>
</evidence>
<sequence length="523" mass="57365">MRTAALPDPVVAAAVAVRRRGKSKTANWRRPEQVAVIALELDLSGDAVMRRRVEKHWDAVFRLRRAVQRGAGAASRAYLAARHERAGDPQAVRHRLGLSRKAIEDRAKVHVERAGWMRAHLTKATALHVADEVWQSCDRFLFCDSRRRRHRPPRVGSWWDFTRIPGRARSHTKTQPVWETYRLVGSLQGHLDTYGQRATIAAAGAVESGRSVLAQPKRLPAPAGNRRSWWDYDGPLAVVYTGLPGGDLVMPVRLAQGAGQFGRLAHFLADPARWHKIDLCRVRDRRAPGGGRYQAHLTILGPGWVGPTTAQLRQFAPTGRIGGGDGNVSNIAVASIDTHGERPAVLTSHVTATPDQQQITVREAKKARDRMRALDRSRRATNASQYRLSPNQQARADRRAAAGLPTRTVDTPAGARVATSAGNPVQAYRKDVVSHAYRDLRADHAAAASATTRRKDAFARQTAQAIVAAHGPHLITEDVDVRTWARRWGRGVAAFTPGRMLSRLAGECTATGGTLLTASTFTT</sequence>
<keyword evidence="3" id="KW-1185">Reference proteome</keyword>
<feature type="compositionally biased region" description="Polar residues" evidence="1">
    <location>
        <begin position="381"/>
        <end position="393"/>
    </location>
</feature>
<dbReference type="EMBL" id="MVHE01000116">
    <property type="protein sequence ID" value="ORA09117.1"/>
    <property type="molecule type" value="Genomic_DNA"/>
</dbReference>
<proteinExistence type="predicted"/>
<evidence type="ECO:0000256" key="1">
    <source>
        <dbReference type="SAM" id="MobiDB-lite"/>
    </source>
</evidence>
<feature type="compositionally biased region" description="Basic and acidic residues" evidence="1">
    <location>
        <begin position="367"/>
        <end position="378"/>
    </location>
</feature>
<evidence type="ECO:0000313" key="3">
    <source>
        <dbReference type="Proteomes" id="UP000192284"/>
    </source>
</evidence>
<organism evidence="2 3">
    <name type="scientific">Mycobacterium angelicum</name>
    <dbReference type="NCBI Taxonomy" id="470074"/>
    <lineage>
        <taxon>Bacteria</taxon>
        <taxon>Bacillati</taxon>
        <taxon>Actinomycetota</taxon>
        <taxon>Actinomycetes</taxon>
        <taxon>Mycobacteriales</taxon>
        <taxon>Mycobacteriaceae</taxon>
        <taxon>Mycobacterium</taxon>
    </lineage>
</organism>